<gene>
    <name evidence="1" type="ORF">AsAng_0028520</name>
</gene>
<evidence type="ECO:0008006" key="3">
    <source>
        <dbReference type="Google" id="ProtNLM"/>
    </source>
</evidence>
<proteinExistence type="predicted"/>
<sequence length="388" mass="45295">MKHNNFIFSLILSGLLMVGCTPLTIKTTEEKNAKDALSQKNISILDELQNDPDVLWMGELMLDYALDYDCWSPYPNIAFTRWVKEVGIKDKNSFKLLKYQINELNNSDNMDRNLLYEILANRKKMEFYKNEFLTERYLAEELEHIVNRVDTFITFDLDTREEKKMTAANQLNLDIVKLFRVKQLVYYSKKDVAFKSIALAVAPLHCIQDKSTNYEKELKVLFWLKPDVLVDALDLSSSSINWAKRTYRNLNLEKIKVIKQEKEISVIMDQMITDIHHNAESIKVALPLDLDGTSYYNEDDLENLGIFADTVFMGEGLHKEKEWIKINQSKLKGDAVKGLRLIQDWVWDQKHSTLGIRFVGFAPLVGYQTQRLDSLWSRPIFVRKMEDI</sequence>
<dbReference type="Proteomes" id="UP001060919">
    <property type="component" value="Chromosome"/>
</dbReference>
<organism evidence="1 2">
    <name type="scientific">Aureispira anguillae</name>
    <dbReference type="NCBI Taxonomy" id="2864201"/>
    <lineage>
        <taxon>Bacteria</taxon>
        <taxon>Pseudomonadati</taxon>
        <taxon>Bacteroidota</taxon>
        <taxon>Saprospiria</taxon>
        <taxon>Saprospirales</taxon>
        <taxon>Saprospiraceae</taxon>
        <taxon>Aureispira</taxon>
    </lineage>
</organism>
<dbReference type="RefSeq" id="WP_264793247.1">
    <property type="nucleotide sequence ID" value="NZ_AP026867.1"/>
</dbReference>
<protein>
    <recommendedName>
        <fullName evidence="3">Lipoprotein</fullName>
    </recommendedName>
</protein>
<dbReference type="Pfam" id="PF19841">
    <property type="entry name" value="GldN"/>
    <property type="match status" value="2"/>
</dbReference>
<dbReference type="InterPro" id="IPR019847">
    <property type="entry name" value="Gliding_motility_assoc_GldN"/>
</dbReference>
<name>A0A915YFE7_9BACT</name>
<reference evidence="1" key="1">
    <citation type="submission" date="2022-09" db="EMBL/GenBank/DDBJ databases">
        <title>Aureispira anguillicida sp. nov., isolated from Leptocephalus of Japanese eel Anguilla japonica.</title>
        <authorList>
            <person name="Yuasa K."/>
            <person name="Mekata T."/>
            <person name="Ikunari K."/>
        </authorList>
    </citation>
    <scope>NUCLEOTIDE SEQUENCE</scope>
    <source>
        <strain evidence="1">EL160426</strain>
    </source>
</reference>
<dbReference type="EMBL" id="AP026867">
    <property type="protein sequence ID" value="BDS12137.1"/>
    <property type="molecule type" value="Genomic_DNA"/>
</dbReference>
<keyword evidence="2" id="KW-1185">Reference proteome</keyword>
<dbReference type="AlphaFoldDB" id="A0A915YFE7"/>
<dbReference type="KEGG" id="aup:AsAng_0028520"/>
<evidence type="ECO:0000313" key="1">
    <source>
        <dbReference type="EMBL" id="BDS12137.1"/>
    </source>
</evidence>
<accession>A0A915YFE7</accession>
<evidence type="ECO:0000313" key="2">
    <source>
        <dbReference type="Proteomes" id="UP001060919"/>
    </source>
</evidence>